<dbReference type="PANTHER" id="PTHR33116">
    <property type="entry name" value="REVERSE TRANSCRIPTASE ZINC-BINDING DOMAIN-CONTAINING PROTEIN-RELATED-RELATED"/>
    <property type="match status" value="1"/>
</dbReference>
<accession>A0A392NXZ1</accession>
<name>A0A392NXZ1_9FABA</name>
<organism evidence="1 2">
    <name type="scientific">Trifolium medium</name>
    <dbReference type="NCBI Taxonomy" id="97028"/>
    <lineage>
        <taxon>Eukaryota</taxon>
        <taxon>Viridiplantae</taxon>
        <taxon>Streptophyta</taxon>
        <taxon>Embryophyta</taxon>
        <taxon>Tracheophyta</taxon>
        <taxon>Spermatophyta</taxon>
        <taxon>Magnoliopsida</taxon>
        <taxon>eudicotyledons</taxon>
        <taxon>Gunneridae</taxon>
        <taxon>Pentapetalae</taxon>
        <taxon>rosids</taxon>
        <taxon>fabids</taxon>
        <taxon>Fabales</taxon>
        <taxon>Fabaceae</taxon>
        <taxon>Papilionoideae</taxon>
        <taxon>50 kb inversion clade</taxon>
        <taxon>NPAAA clade</taxon>
        <taxon>Hologalegina</taxon>
        <taxon>IRL clade</taxon>
        <taxon>Trifolieae</taxon>
        <taxon>Trifolium</taxon>
    </lineage>
</organism>
<sequence>MPESVWKKIVALQRNFLRSGAREGNKIAWVKWSDVCRPKECGGLGIKNLRLVNIALLTKWRWRLHTSKDVIWKSVLMAKYGKDIVASSDLAVWRNVKFASLWWKDICRLGVLNLDPGVDWCRDIMVKKLGNGGTTKFWLHCWKGARLLSEEFPRLFSVSTQQHEVISDMGHWSSNDWIWNLNWRRNLFQWELDLVAQLERYIRDSPILLVDDSWL</sequence>
<comment type="caution">
    <text evidence="1">The sequence shown here is derived from an EMBL/GenBank/DDBJ whole genome shotgun (WGS) entry which is preliminary data.</text>
</comment>
<gene>
    <name evidence="1" type="ORF">A2U01_0025708</name>
</gene>
<evidence type="ECO:0000313" key="2">
    <source>
        <dbReference type="Proteomes" id="UP000265520"/>
    </source>
</evidence>
<protein>
    <submittedName>
        <fullName evidence="1">DUF4283 domain protein</fullName>
    </submittedName>
</protein>
<keyword evidence="2" id="KW-1185">Reference proteome</keyword>
<dbReference type="AlphaFoldDB" id="A0A392NXZ1"/>
<dbReference type="PANTHER" id="PTHR33116:SF78">
    <property type="entry name" value="OS12G0587133 PROTEIN"/>
    <property type="match status" value="1"/>
</dbReference>
<dbReference type="EMBL" id="LXQA010056120">
    <property type="protein sequence ID" value="MCI04661.1"/>
    <property type="molecule type" value="Genomic_DNA"/>
</dbReference>
<dbReference type="Proteomes" id="UP000265520">
    <property type="component" value="Unassembled WGS sequence"/>
</dbReference>
<reference evidence="1 2" key="1">
    <citation type="journal article" date="2018" name="Front. Plant Sci.">
        <title>Red Clover (Trifolium pratense) and Zigzag Clover (T. medium) - A Picture of Genomic Similarities and Differences.</title>
        <authorList>
            <person name="Dluhosova J."/>
            <person name="Istvanek J."/>
            <person name="Nedelnik J."/>
            <person name="Repkova J."/>
        </authorList>
    </citation>
    <scope>NUCLEOTIDE SEQUENCE [LARGE SCALE GENOMIC DNA]</scope>
    <source>
        <strain evidence="2">cv. 10/8</strain>
        <tissue evidence="1">Leaf</tissue>
    </source>
</reference>
<evidence type="ECO:0000313" key="1">
    <source>
        <dbReference type="EMBL" id="MCI04661.1"/>
    </source>
</evidence>
<proteinExistence type="predicted"/>